<dbReference type="Pfam" id="PF04851">
    <property type="entry name" value="ResIII"/>
    <property type="match status" value="1"/>
</dbReference>
<dbReference type="InterPro" id="IPR006935">
    <property type="entry name" value="Helicase/UvrB_N"/>
</dbReference>
<feature type="domain" description="Helicase ATP-binding" evidence="1">
    <location>
        <begin position="1213"/>
        <end position="1386"/>
    </location>
</feature>
<dbReference type="SUPFAM" id="SSF55874">
    <property type="entry name" value="ATPase domain of HSP90 chaperone/DNA topoisomerase II/histidine kinase"/>
    <property type="match status" value="1"/>
</dbReference>
<dbReference type="Gene3D" id="3.40.50.300">
    <property type="entry name" value="P-loop containing nucleotide triphosphate hydrolases"/>
    <property type="match status" value="2"/>
</dbReference>
<dbReference type="SMART" id="SM00487">
    <property type="entry name" value="DEXDc"/>
    <property type="match status" value="1"/>
</dbReference>
<name>A0ABS7NPQ5_9NOCA</name>
<gene>
    <name evidence="3" type="ORF">HQ605_03930</name>
</gene>
<evidence type="ECO:0000259" key="1">
    <source>
        <dbReference type="PROSITE" id="PS51192"/>
    </source>
</evidence>
<keyword evidence="3" id="KW-0378">Hydrolase</keyword>
<accession>A0ABS7NPQ5</accession>
<keyword evidence="3" id="KW-0067">ATP-binding</keyword>
<dbReference type="PROSITE" id="PS51194">
    <property type="entry name" value="HELICASE_CTER"/>
    <property type="match status" value="1"/>
</dbReference>
<dbReference type="RefSeq" id="WP_068099764.1">
    <property type="nucleotide sequence ID" value="NZ_JABUKE010000010.1"/>
</dbReference>
<organism evidence="3 4">
    <name type="scientific">Rhodococcoides kroppenstedtii</name>
    <dbReference type="NCBI Taxonomy" id="293050"/>
    <lineage>
        <taxon>Bacteria</taxon>
        <taxon>Bacillati</taxon>
        <taxon>Actinomycetota</taxon>
        <taxon>Actinomycetes</taxon>
        <taxon>Mycobacteriales</taxon>
        <taxon>Nocardiaceae</taxon>
        <taxon>Rhodococcoides</taxon>
    </lineage>
</organism>
<proteinExistence type="predicted"/>
<keyword evidence="4" id="KW-1185">Reference proteome</keyword>
<dbReference type="InterPro" id="IPR036890">
    <property type="entry name" value="HATPase_C_sf"/>
</dbReference>
<evidence type="ECO:0000313" key="3">
    <source>
        <dbReference type="EMBL" id="MBY6319967.1"/>
    </source>
</evidence>
<dbReference type="PANTHER" id="PTHR47396:SF1">
    <property type="entry name" value="ATP-DEPENDENT HELICASE IRC3-RELATED"/>
    <property type="match status" value="1"/>
</dbReference>
<dbReference type="InterPro" id="IPR027417">
    <property type="entry name" value="P-loop_NTPase"/>
</dbReference>
<reference evidence="3 4" key="1">
    <citation type="submission" date="2020-06" db="EMBL/GenBank/DDBJ databases">
        <title>Taxonomy, biology and ecology of Rhodococcus bacteria occurring in California pistachio and other woody hosts as revealed by genome sequence analyses.</title>
        <authorList>
            <person name="Gai Y."/>
            <person name="Riely B."/>
        </authorList>
    </citation>
    <scope>NUCLEOTIDE SEQUENCE [LARGE SCALE GENOMIC DNA]</scope>
    <source>
        <strain evidence="3 4">BP-284</strain>
    </source>
</reference>
<keyword evidence="3" id="KW-0347">Helicase</keyword>
<dbReference type="InterPro" id="IPR014001">
    <property type="entry name" value="Helicase_ATP-bd"/>
</dbReference>
<dbReference type="GO" id="GO:0004386">
    <property type="term" value="F:helicase activity"/>
    <property type="evidence" value="ECO:0007669"/>
    <property type="project" value="UniProtKB-KW"/>
</dbReference>
<dbReference type="NCBIfam" id="NF047352">
    <property type="entry name" value="P_loop_sacsin"/>
    <property type="match status" value="1"/>
</dbReference>
<evidence type="ECO:0000259" key="2">
    <source>
        <dbReference type="PROSITE" id="PS51194"/>
    </source>
</evidence>
<dbReference type="Proteomes" id="UP001520140">
    <property type="component" value="Unassembled WGS sequence"/>
</dbReference>
<evidence type="ECO:0000313" key="4">
    <source>
        <dbReference type="Proteomes" id="UP001520140"/>
    </source>
</evidence>
<dbReference type="EMBL" id="JABUKG010000003">
    <property type="protein sequence ID" value="MBY6319967.1"/>
    <property type="molecule type" value="Genomic_DNA"/>
</dbReference>
<dbReference type="InterPro" id="IPR001650">
    <property type="entry name" value="Helicase_C-like"/>
</dbReference>
<feature type="domain" description="Helicase C-terminal" evidence="2">
    <location>
        <begin position="1454"/>
        <end position="1594"/>
    </location>
</feature>
<protein>
    <submittedName>
        <fullName evidence="3">DEAD/DEAH box helicase</fullName>
    </submittedName>
</protein>
<dbReference type="PANTHER" id="PTHR47396">
    <property type="entry name" value="TYPE I RESTRICTION ENZYME ECOKI R PROTEIN"/>
    <property type="match status" value="1"/>
</dbReference>
<keyword evidence="3" id="KW-0547">Nucleotide-binding</keyword>
<dbReference type="InterPro" id="IPR050742">
    <property type="entry name" value="Helicase_Restrict-Modif_Enz"/>
</dbReference>
<dbReference type="SMART" id="SM00490">
    <property type="entry name" value="HELICc"/>
    <property type="match status" value="1"/>
</dbReference>
<dbReference type="Pfam" id="PF00271">
    <property type="entry name" value="Helicase_C"/>
    <property type="match status" value="1"/>
</dbReference>
<dbReference type="SUPFAM" id="SSF52540">
    <property type="entry name" value="P-loop containing nucleoside triphosphate hydrolases"/>
    <property type="match status" value="1"/>
</dbReference>
<dbReference type="PROSITE" id="PS51192">
    <property type="entry name" value="HELICASE_ATP_BIND_1"/>
    <property type="match status" value="1"/>
</dbReference>
<comment type="caution">
    <text evidence="3">The sequence shown here is derived from an EMBL/GenBank/DDBJ whole genome shotgun (WGS) entry which is preliminary data.</text>
</comment>
<sequence>MSDTPTSEVLATVARLSELALGTYAYNPGRVEEDANGERRIHQGGYGDRQVFELVQNAADELRGPEHSGGRIQVVLTDTALYCANEGAPITADGADTILRMGVSKKRSGQIGRFGVGIKSVLSISTAPQFFSTSGSFGFDAQWSRVEIDRAVRDGQQKRGEPTVGIAGDTPVLRLARPLDWARECAADAVLSDLSKWAATVVRLPLRENTADALAGDIDRSATPSSSNREFPHLFLLFSPHVGHVVLEDRRLMPVLRRTMRSEVRADGEVVIHQTRTGDRAFEEAHRVFVRAHEVSDRVRAQAGELHDRATIDVSWAVPCYLIDKSTGRDIYTVPVGRGTFWSYFPTKYPTTLSGVVNAAWKTNEDRQNLLDSSELNRELLSVTAELVVASLVALSPADDPAAYLQLLPGRTQESPNWACKELTGAVWKLMVDSPSLPDQNGTLRRPSELRIRPEGLPYSALEMWSKCEDAPVDWLHPSVDSTKLRRGKLSHVLDAGPNRQSETVTTWLEALVTSRSAESSRAALGLLAHLLTSGALDDKQKAAALQARIVMVEGGAFVSATPGQVYRRSSNDGLIDDLVYVHGLLFSDRATAQLLESLGIREADAEGRFKGVLDQGFEDYTPESWQRFWELLRSSGGAAQTSLIQRTVPQYASTLRLRTVRGLWVTLENAFLPGPVVPADGSRDSGTAVDTTFHSDDLSVLRALGVSDRPDKSSKPLHDKWFIEYQTAMYEDYCAALSRTDRRVNFGTLKYDGAPMAGKLDLFVRLSAEGRARFLETLSVDDVPRSWTRQVGNQTSTRVHIPSPVCWLIRDRGTVRTSQGVKAVAEVVGPQLSEFADYLPVAQISSPLAVRLEIPGAIADVPAAMWADLLRALERSEDDAFVGRTYALLIRVAPDIVNAAVSVRCRVGGVWEMRPDNEVAVARTRGDYDELVREKHPALLVDRPEDQTQADYMVAEWGMYEKADVIARELRHVPVGPSVDVLSAHPSLRARFAGHVSGYELQRCQQIEEVFRTPNGTSAEALHSACDGSTILVPEGLDALAELMVVDYELGLDLGRSGCERVISEHHRQMADREVRGRIDSVRQADSITTKLARLVGRTELLRGLPPGLNDQGVEALDDVSAERAAEMAYNSYDDRVLREYLAVIRSVIPDAPQRLDGSHAALRFVTRMGFPDTFGGTRVKAPPARIAVAGPTDYPALHSYQEAIAERFVNLLQERPAGRAMLSLPTGAGKTRVAAEGVIRWVRQNGAPRGPIVWIAQTAELCEQAVQSWKFVWEKVGADEDLVIDRLWSSNSATPTAGRNQLVVATDAKLASCLDAEEYEWLRAASLVIVDEAHVAISKEYTRILDLFGLTHRTTSRPLIGLTATPFRNDTELTRRLVQRFGDRRLDKGLLGDDPIEALQDMGVLSRVEHRQMKGTRMSLHPDELRQAEQMNGMLPRSAEQRLARDEARNSDLLNEIAALDPSWPVLVFATSVDHAKVLAARLNERRIRSVAIDSGTSAADRRQSIEKFRRGDVRVITNYGVLSQGFDAPATRVVIVARPVYSANIYQQMVGRGLRGIRNGGKDTCLILDVADNITNFDQKLAFTKFEHLWG</sequence>